<dbReference type="EMBL" id="WITC01000045">
    <property type="protein sequence ID" value="MQX15615.1"/>
    <property type="molecule type" value="Genomic_DNA"/>
</dbReference>
<reference evidence="1 2" key="1">
    <citation type="journal article" date="2013" name="Genome Biol.">
        <title>Comparative genomics of the core and accessory genomes of 48 Sinorhizobium strains comprising five genospecies.</title>
        <authorList>
            <person name="Sugawara M."/>
            <person name="Epstein B."/>
            <person name="Badgley B.D."/>
            <person name="Unno T."/>
            <person name="Xu L."/>
            <person name="Reese J."/>
            <person name="Gyaneshwar P."/>
            <person name="Denny R."/>
            <person name="Mudge J."/>
            <person name="Bharti A.K."/>
            <person name="Farmer A.D."/>
            <person name="May G.D."/>
            <person name="Woodward J.E."/>
            <person name="Medigue C."/>
            <person name="Vallenet D."/>
            <person name="Lajus A."/>
            <person name="Rouy Z."/>
            <person name="Martinez-Vaz B."/>
            <person name="Tiffin P."/>
            <person name="Young N.D."/>
            <person name="Sadowsky M.J."/>
        </authorList>
    </citation>
    <scope>NUCLEOTIDE SEQUENCE [LARGE SCALE GENOMIC DNA]</scope>
    <source>
        <strain evidence="1 2">USDA4894</strain>
    </source>
</reference>
<keyword evidence="2" id="KW-1185">Reference proteome</keyword>
<dbReference type="AlphaFoldDB" id="A0A6N7LFB7"/>
<protein>
    <submittedName>
        <fullName evidence="1">OsmC family peroxiredoxin</fullName>
    </submittedName>
</protein>
<dbReference type="Proteomes" id="UP000439983">
    <property type="component" value="Unassembled WGS sequence"/>
</dbReference>
<dbReference type="RefSeq" id="WP_153439575.1">
    <property type="nucleotide sequence ID" value="NZ_JACIGA010000008.1"/>
</dbReference>
<comment type="caution">
    <text evidence="1">The sequence shown here is derived from an EMBL/GenBank/DDBJ whole genome shotgun (WGS) entry which is preliminary data.</text>
</comment>
<dbReference type="InterPro" id="IPR003718">
    <property type="entry name" value="OsmC/Ohr_fam"/>
</dbReference>
<dbReference type="Gene3D" id="3.30.300.20">
    <property type="match status" value="1"/>
</dbReference>
<proteinExistence type="predicted"/>
<gene>
    <name evidence="1" type="ORF">GHK62_12760</name>
</gene>
<dbReference type="OrthoDB" id="8277427at2"/>
<name>A0A6N7LFB7_SINTE</name>
<evidence type="ECO:0000313" key="2">
    <source>
        <dbReference type="Proteomes" id="UP000439983"/>
    </source>
</evidence>
<dbReference type="Pfam" id="PF02566">
    <property type="entry name" value="OsmC"/>
    <property type="match status" value="1"/>
</dbReference>
<dbReference type="InterPro" id="IPR036102">
    <property type="entry name" value="OsmC/Ohrsf"/>
</dbReference>
<dbReference type="SUPFAM" id="SSF82784">
    <property type="entry name" value="OsmC-like"/>
    <property type="match status" value="1"/>
</dbReference>
<accession>A0A6N7LFB7</accession>
<evidence type="ECO:0000313" key="1">
    <source>
        <dbReference type="EMBL" id="MQX15615.1"/>
    </source>
</evidence>
<sequence length="142" mass="15140">MGELKVRTRETGATAVVGRTGFPHVKSVTGGELDIVTSPSQPGYGPLDLLYASLASCLVLSARIAASRFGVLDRLTEVSAKVTGEKAHDEPSRVARFDIEFSIKGDFDDTVRHAIAEAAEAEICTISNTLRGNPDFATRVYG</sequence>
<dbReference type="InterPro" id="IPR015946">
    <property type="entry name" value="KH_dom-like_a/b"/>
</dbReference>
<organism evidence="1 2">
    <name type="scientific">Sinorhizobium terangae</name>
    <dbReference type="NCBI Taxonomy" id="110322"/>
    <lineage>
        <taxon>Bacteria</taxon>
        <taxon>Pseudomonadati</taxon>
        <taxon>Pseudomonadota</taxon>
        <taxon>Alphaproteobacteria</taxon>
        <taxon>Hyphomicrobiales</taxon>
        <taxon>Rhizobiaceae</taxon>
        <taxon>Sinorhizobium/Ensifer group</taxon>
        <taxon>Sinorhizobium</taxon>
    </lineage>
</organism>